<keyword evidence="1 5" id="KW-0479">Metal-binding</keyword>
<feature type="region of interest" description="Disordered" evidence="6">
    <location>
        <begin position="696"/>
        <end position="738"/>
    </location>
</feature>
<dbReference type="Gene3D" id="4.10.1000.10">
    <property type="entry name" value="Zinc finger, CCCH-type"/>
    <property type="match status" value="1"/>
</dbReference>
<feature type="domain" description="C3H1-type" evidence="7">
    <location>
        <begin position="67"/>
        <end position="94"/>
    </location>
</feature>
<evidence type="ECO:0000256" key="5">
    <source>
        <dbReference type="PROSITE-ProRule" id="PRU00723"/>
    </source>
</evidence>
<dbReference type="InterPro" id="IPR045877">
    <property type="entry name" value="ZFP36-like"/>
</dbReference>
<dbReference type="InterPro" id="IPR000571">
    <property type="entry name" value="Znf_CCCH"/>
</dbReference>
<accession>A0ABQ8UPN0</accession>
<feature type="compositionally biased region" description="Polar residues" evidence="6">
    <location>
        <begin position="9"/>
        <end position="24"/>
    </location>
</feature>
<evidence type="ECO:0000256" key="4">
    <source>
        <dbReference type="ARBA" id="ARBA00022833"/>
    </source>
</evidence>
<dbReference type="SUPFAM" id="SSF90229">
    <property type="entry name" value="CCCH zinc finger"/>
    <property type="match status" value="1"/>
</dbReference>
<keyword evidence="4 5" id="KW-0862">Zinc</keyword>
<gene>
    <name evidence="8" type="ORF">PAPYR_2583</name>
</gene>
<evidence type="ECO:0000256" key="2">
    <source>
        <dbReference type="ARBA" id="ARBA00022737"/>
    </source>
</evidence>
<dbReference type="Pfam" id="PF00642">
    <property type="entry name" value="zf-CCCH"/>
    <property type="match status" value="1"/>
</dbReference>
<feature type="compositionally biased region" description="Low complexity" evidence="6">
    <location>
        <begin position="716"/>
        <end position="725"/>
    </location>
</feature>
<feature type="region of interest" description="Disordered" evidence="6">
    <location>
        <begin position="1"/>
        <end position="25"/>
    </location>
</feature>
<feature type="zinc finger region" description="C3H1-type" evidence="5">
    <location>
        <begin position="67"/>
        <end position="94"/>
    </location>
</feature>
<protein>
    <recommendedName>
        <fullName evidence="7">C3H1-type domain-containing protein</fullName>
    </recommendedName>
</protein>
<evidence type="ECO:0000313" key="9">
    <source>
        <dbReference type="Proteomes" id="UP001141327"/>
    </source>
</evidence>
<evidence type="ECO:0000256" key="1">
    <source>
        <dbReference type="ARBA" id="ARBA00022723"/>
    </source>
</evidence>
<sequence length="738" mass="78765">MVDADSPRPRSTSPSQIPPKSTRTQVHHFQLWQSRADPEGMLKLMATEKAVVSPLSVEEQLAQQDHRKTELCRLFQETGSCRYGAECKFAHGPEELRPVLRHPKYKLLGYRFLPIWESVPLHPRAGESMSASATSICCCTIDSPNTLVTVAGPCPRQWGIVLSFLAIPKFSQLCLSIVEPLPHSFPLSSLKPAPVALSSLQKLHPNFGPAPLCNVTSPARAAQTLLADPTEEVNNVGACSPTASAPSPVPLAHIAEVSGAAVLSDFLLHKKTSTSPSPHPRLAPNSSPTSLAPSDYSRSALPPVALAPHRQLESSAVPVLPLGQQTPHHQERSLHLFSLTKKARTRVVLPRCFVEPGRGSVCPIADSCLDSPQQSPPSSTPFAPSISPVFVSLGPFSPFVTHNQSAACFATTDDIGIPNMLVPNPVSIAISRPNHFSSVNTAVGWPSSASTDFAASFTPPFCPTSPHAAERIPTLAAPLPTDGIWYAASAHGFDSRRSFDSDPCSNGLFDPASPGWVSTSRHRRHCDDIGDPGSGRERPAGSFVCVFADTHIIICCRQRDSASHSISIRVCARAHSSIRWEADRGRSAYAASYPCPQSDAPMSRCDSWTASCRRESDPWSASASFADSQLTRVFAPLPEGFPDAPPLATASAAVPMRSPPGLGHHRFVAPAAAQDVTNCSSLGLCLPPLDQPAPSPLCGVPKSSKLGPFSPPLPLEPSSDPSGSGTPKWQLFQKAPQQ</sequence>
<dbReference type="EMBL" id="JAPMOS010000009">
    <property type="protein sequence ID" value="KAJ4461128.1"/>
    <property type="molecule type" value="Genomic_DNA"/>
</dbReference>
<feature type="region of interest" description="Disordered" evidence="6">
    <location>
        <begin position="272"/>
        <end position="297"/>
    </location>
</feature>
<organism evidence="8 9">
    <name type="scientific">Paratrimastix pyriformis</name>
    <dbReference type="NCBI Taxonomy" id="342808"/>
    <lineage>
        <taxon>Eukaryota</taxon>
        <taxon>Metamonada</taxon>
        <taxon>Preaxostyla</taxon>
        <taxon>Paratrimastigidae</taxon>
        <taxon>Paratrimastix</taxon>
    </lineage>
</organism>
<comment type="caution">
    <text evidence="8">The sequence shown here is derived from an EMBL/GenBank/DDBJ whole genome shotgun (WGS) entry which is preliminary data.</text>
</comment>
<keyword evidence="2" id="KW-0677">Repeat</keyword>
<dbReference type="PROSITE" id="PS50103">
    <property type="entry name" value="ZF_C3H1"/>
    <property type="match status" value="1"/>
</dbReference>
<evidence type="ECO:0000259" key="7">
    <source>
        <dbReference type="PROSITE" id="PS50103"/>
    </source>
</evidence>
<reference evidence="8" key="1">
    <citation type="journal article" date="2022" name="bioRxiv">
        <title>Genomics of Preaxostyla Flagellates Illuminates Evolutionary Transitions and the Path Towards Mitochondrial Loss.</title>
        <authorList>
            <person name="Novak L.V.F."/>
            <person name="Treitli S.C."/>
            <person name="Pyrih J."/>
            <person name="Halakuc P."/>
            <person name="Pipaliya S.V."/>
            <person name="Vacek V."/>
            <person name="Brzon O."/>
            <person name="Soukal P."/>
            <person name="Eme L."/>
            <person name="Dacks J.B."/>
            <person name="Karnkowska A."/>
            <person name="Elias M."/>
            <person name="Hampl V."/>
        </authorList>
    </citation>
    <scope>NUCLEOTIDE SEQUENCE</scope>
    <source>
        <strain evidence="8">RCP-MX</strain>
    </source>
</reference>
<dbReference type="Proteomes" id="UP001141327">
    <property type="component" value="Unassembled WGS sequence"/>
</dbReference>
<evidence type="ECO:0000256" key="3">
    <source>
        <dbReference type="ARBA" id="ARBA00022771"/>
    </source>
</evidence>
<name>A0ABQ8UPN0_9EUKA</name>
<dbReference type="PANTHER" id="PTHR12547">
    <property type="entry name" value="CCCH ZINC FINGER/TIS11-RELATED"/>
    <property type="match status" value="1"/>
</dbReference>
<dbReference type="InterPro" id="IPR036855">
    <property type="entry name" value="Znf_CCCH_sf"/>
</dbReference>
<evidence type="ECO:0000313" key="8">
    <source>
        <dbReference type="EMBL" id="KAJ4461128.1"/>
    </source>
</evidence>
<dbReference type="PANTHER" id="PTHR12547:SF18">
    <property type="entry name" value="PROTEIN TIS11"/>
    <property type="match status" value="1"/>
</dbReference>
<evidence type="ECO:0000256" key="6">
    <source>
        <dbReference type="SAM" id="MobiDB-lite"/>
    </source>
</evidence>
<proteinExistence type="predicted"/>
<keyword evidence="3 5" id="KW-0863">Zinc-finger</keyword>
<keyword evidence="9" id="KW-1185">Reference proteome</keyword>
<dbReference type="SMART" id="SM00356">
    <property type="entry name" value="ZnF_C3H1"/>
    <property type="match status" value="1"/>
</dbReference>